<reference evidence="12 13" key="1">
    <citation type="submission" date="2014-04" db="EMBL/GenBank/DDBJ databases">
        <title>Draft genome sequence of Bacillus azotoformans MEV2011, a (co-) denitrifying strain unable to grow in the presence of oxygen.</title>
        <authorList>
            <person name="Nielsen M."/>
            <person name="Schreiber L."/>
            <person name="Finster K."/>
            <person name="Schramm A."/>
        </authorList>
    </citation>
    <scope>NUCLEOTIDE SEQUENCE [LARGE SCALE GENOMIC DNA]</scope>
    <source>
        <strain evidence="12 13">MEV2011</strain>
    </source>
</reference>
<dbReference type="Gene3D" id="6.10.340.10">
    <property type="match status" value="1"/>
</dbReference>
<evidence type="ECO:0000259" key="11">
    <source>
        <dbReference type="PROSITE" id="PS50109"/>
    </source>
</evidence>
<comment type="catalytic activity">
    <reaction evidence="1">
        <text>ATP + protein L-histidine = ADP + protein N-phospho-L-histidine.</text>
        <dbReference type="EC" id="2.7.13.3"/>
    </reaction>
</comment>
<dbReference type="Gene3D" id="3.30.565.10">
    <property type="entry name" value="Histidine kinase-like ATPase, C-terminal domain"/>
    <property type="match status" value="1"/>
</dbReference>
<keyword evidence="4" id="KW-0597">Phosphoprotein</keyword>
<dbReference type="GO" id="GO:0007234">
    <property type="term" value="P:osmosensory signaling via phosphorelay pathway"/>
    <property type="evidence" value="ECO:0007669"/>
    <property type="project" value="TreeGrafter"/>
</dbReference>
<dbReference type="InterPro" id="IPR050351">
    <property type="entry name" value="BphY/WalK/GraS-like"/>
</dbReference>
<dbReference type="Pfam" id="PF00512">
    <property type="entry name" value="HisKA"/>
    <property type="match status" value="1"/>
</dbReference>
<dbReference type="SUPFAM" id="SSF55874">
    <property type="entry name" value="ATPase domain of HSP90 chaperone/DNA topoisomerase II/histidine kinase"/>
    <property type="match status" value="1"/>
</dbReference>
<comment type="subcellular location">
    <subcellularLocation>
        <location evidence="2">Membrane</location>
    </subcellularLocation>
</comment>
<dbReference type="InterPro" id="IPR003594">
    <property type="entry name" value="HATPase_dom"/>
</dbReference>
<keyword evidence="6" id="KW-0547">Nucleotide-binding</keyword>
<dbReference type="PANTHER" id="PTHR42878:SF7">
    <property type="entry name" value="SENSOR HISTIDINE KINASE GLRK"/>
    <property type="match status" value="1"/>
</dbReference>
<dbReference type="SMART" id="SM00387">
    <property type="entry name" value="HATPase_c"/>
    <property type="match status" value="1"/>
</dbReference>
<evidence type="ECO:0000256" key="3">
    <source>
        <dbReference type="ARBA" id="ARBA00012438"/>
    </source>
</evidence>
<dbReference type="OrthoDB" id="368131at2"/>
<dbReference type="GO" id="GO:0005524">
    <property type="term" value="F:ATP binding"/>
    <property type="evidence" value="ECO:0007669"/>
    <property type="project" value="UniProtKB-KW"/>
</dbReference>
<protein>
    <recommendedName>
        <fullName evidence="3">histidine kinase</fullName>
        <ecNumber evidence="3">2.7.13.3</ecNumber>
    </recommendedName>
</protein>
<accession>A0A072NSP3</accession>
<dbReference type="InterPro" id="IPR005467">
    <property type="entry name" value="His_kinase_dom"/>
</dbReference>
<dbReference type="Proteomes" id="UP000027936">
    <property type="component" value="Unassembled WGS sequence"/>
</dbReference>
<keyword evidence="7 12" id="KW-0418">Kinase</keyword>
<evidence type="ECO:0000256" key="6">
    <source>
        <dbReference type="ARBA" id="ARBA00022741"/>
    </source>
</evidence>
<evidence type="ECO:0000313" key="12">
    <source>
        <dbReference type="EMBL" id="KEF40242.1"/>
    </source>
</evidence>
<feature type="domain" description="Histidine kinase" evidence="11">
    <location>
        <begin position="255"/>
        <end position="468"/>
    </location>
</feature>
<dbReference type="GO" id="GO:0030295">
    <property type="term" value="F:protein kinase activator activity"/>
    <property type="evidence" value="ECO:0007669"/>
    <property type="project" value="TreeGrafter"/>
</dbReference>
<evidence type="ECO:0000256" key="5">
    <source>
        <dbReference type="ARBA" id="ARBA00022679"/>
    </source>
</evidence>
<keyword evidence="8" id="KW-0067">ATP-binding</keyword>
<evidence type="ECO:0000256" key="7">
    <source>
        <dbReference type="ARBA" id="ARBA00022777"/>
    </source>
</evidence>
<dbReference type="PANTHER" id="PTHR42878">
    <property type="entry name" value="TWO-COMPONENT HISTIDINE KINASE"/>
    <property type="match status" value="1"/>
</dbReference>
<dbReference type="InterPro" id="IPR036097">
    <property type="entry name" value="HisK_dim/P_sf"/>
</dbReference>
<dbReference type="InterPro" id="IPR036890">
    <property type="entry name" value="HATPase_C_sf"/>
</dbReference>
<dbReference type="SMART" id="SM00388">
    <property type="entry name" value="HisKA"/>
    <property type="match status" value="1"/>
</dbReference>
<feature type="transmembrane region" description="Helical" evidence="10">
    <location>
        <begin position="9"/>
        <end position="34"/>
    </location>
</feature>
<dbReference type="Pfam" id="PF02518">
    <property type="entry name" value="HATPase_c"/>
    <property type="match status" value="1"/>
</dbReference>
<evidence type="ECO:0000256" key="2">
    <source>
        <dbReference type="ARBA" id="ARBA00004370"/>
    </source>
</evidence>
<dbReference type="RefSeq" id="WP_035192611.1">
    <property type="nucleotide sequence ID" value="NZ_JJRY01000001.1"/>
</dbReference>
<keyword evidence="10" id="KW-0472">Membrane</keyword>
<keyword evidence="5" id="KW-0808">Transferase</keyword>
<dbReference type="PROSITE" id="PS50109">
    <property type="entry name" value="HIS_KIN"/>
    <property type="match status" value="1"/>
</dbReference>
<keyword evidence="10" id="KW-1133">Transmembrane helix</keyword>
<dbReference type="AlphaFoldDB" id="A0A072NSP3"/>
<sequence>MKWKLTGRYLLSVVLVVVLVIFSNIILGIALLVAQSTFDSPLFQERETSPEQFTRRFQKEIIINKHGVTITEKGQKELVKKKAWIQILDENGKEIYSFEVPATIKKKYTPSEMIQMYKYKEVGVNTVVYIGEKKKNGLQLSYLIGIENRDLNRYIISYNNRDILIATKIGMAILLIDILIALLIGYLFSKRLTQPLNKLIEDIKKLANHEFEHHTESRGLYKNVFDHLNHLSDQLKVGERERKKLDAMREEWIANISHDIKTPLSSIQGYAEMIKDPDYDFTLDEMREYAGIIEVKSLYIKEVMEDLNLTTRLKNKELSLNKKAVNIVAFLRKIVIDLLNDPKYADRDIQFHVNQETIMVEIDEILFRRAINNLIYNAIVHNEHNVKIIVSVEKDEYTNIMIKDNGKGIKKEELDRIFDRYYRGTNTGAAHRGSGLGMAIANDIIKVHDGSILIHSEVGYGTTIDILI</sequence>
<dbReference type="InterPro" id="IPR004358">
    <property type="entry name" value="Sig_transdc_His_kin-like_C"/>
</dbReference>
<dbReference type="PRINTS" id="PR00344">
    <property type="entry name" value="BCTRLSENSOR"/>
</dbReference>
<dbReference type="InterPro" id="IPR003661">
    <property type="entry name" value="HisK_dim/P_dom"/>
</dbReference>
<feature type="transmembrane region" description="Helical" evidence="10">
    <location>
        <begin position="163"/>
        <end position="188"/>
    </location>
</feature>
<evidence type="ECO:0000256" key="4">
    <source>
        <dbReference type="ARBA" id="ARBA00022553"/>
    </source>
</evidence>
<name>A0A072NSP3_SCHAZ</name>
<dbReference type="CDD" id="cd00082">
    <property type="entry name" value="HisKA"/>
    <property type="match status" value="1"/>
</dbReference>
<comment type="caution">
    <text evidence="12">The sequence shown here is derived from an EMBL/GenBank/DDBJ whole genome shotgun (WGS) entry which is preliminary data.</text>
</comment>
<dbReference type="SUPFAM" id="SSF47384">
    <property type="entry name" value="Homodimeric domain of signal transducing histidine kinase"/>
    <property type="match status" value="1"/>
</dbReference>
<dbReference type="EC" id="2.7.13.3" evidence="3"/>
<dbReference type="PATRIC" id="fig|1348973.3.peg.252"/>
<dbReference type="Gene3D" id="1.10.287.130">
    <property type="match status" value="1"/>
</dbReference>
<dbReference type="GO" id="GO:0000156">
    <property type="term" value="F:phosphorelay response regulator activity"/>
    <property type="evidence" value="ECO:0007669"/>
    <property type="project" value="TreeGrafter"/>
</dbReference>
<evidence type="ECO:0000256" key="8">
    <source>
        <dbReference type="ARBA" id="ARBA00022840"/>
    </source>
</evidence>
<dbReference type="CDD" id="cd00075">
    <property type="entry name" value="HATPase"/>
    <property type="match status" value="1"/>
</dbReference>
<proteinExistence type="predicted"/>
<keyword evidence="10" id="KW-0812">Transmembrane</keyword>
<evidence type="ECO:0000256" key="10">
    <source>
        <dbReference type="SAM" id="Phobius"/>
    </source>
</evidence>
<evidence type="ECO:0000256" key="9">
    <source>
        <dbReference type="ARBA" id="ARBA00023012"/>
    </source>
</evidence>
<evidence type="ECO:0000313" key="13">
    <source>
        <dbReference type="Proteomes" id="UP000027936"/>
    </source>
</evidence>
<gene>
    <name evidence="12" type="ORF">M670_00263</name>
</gene>
<dbReference type="GO" id="GO:0000155">
    <property type="term" value="F:phosphorelay sensor kinase activity"/>
    <property type="evidence" value="ECO:0007669"/>
    <property type="project" value="InterPro"/>
</dbReference>
<organism evidence="12 13">
    <name type="scientific">Schinkia azotoformans MEV2011</name>
    <dbReference type="NCBI Taxonomy" id="1348973"/>
    <lineage>
        <taxon>Bacteria</taxon>
        <taxon>Bacillati</taxon>
        <taxon>Bacillota</taxon>
        <taxon>Bacilli</taxon>
        <taxon>Bacillales</taxon>
        <taxon>Bacillaceae</taxon>
        <taxon>Calidifontibacillus/Schinkia group</taxon>
        <taxon>Schinkia</taxon>
    </lineage>
</organism>
<keyword evidence="9" id="KW-0902">Two-component regulatory system</keyword>
<evidence type="ECO:0000256" key="1">
    <source>
        <dbReference type="ARBA" id="ARBA00000085"/>
    </source>
</evidence>
<dbReference type="EMBL" id="JJRY01000001">
    <property type="protein sequence ID" value="KEF40242.1"/>
    <property type="molecule type" value="Genomic_DNA"/>
</dbReference>